<name>A0A1G7C7J5_9FLAO</name>
<sequence length="81" mass="9520">MSVSQIVIVVFFTLLGIGVMIVFLYRNKNLRMQHNDQLGQLQLAFEMHKKQLSTRQTHLNVYNFLTYNLEEALLVQPKIKL</sequence>
<keyword evidence="1" id="KW-1133">Transmembrane helix</keyword>
<dbReference type="AlphaFoldDB" id="A0A1G7C7J5"/>
<reference evidence="2 3" key="1">
    <citation type="submission" date="2016-10" db="EMBL/GenBank/DDBJ databases">
        <authorList>
            <person name="de Groot N.N."/>
        </authorList>
    </citation>
    <scope>NUCLEOTIDE SEQUENCE [LARGE SCALE GENOMIC DNA]</scope>
    <source>
        <strain evidence="2 3">DSM 16195</strain>
    </source>
</reference>
<evidence type="ECO:0000256" key="1">
    <source>
        <dbReference type="SAM" id="Phobius"/>
    </source>
</evidence>
<feature type="transmembrane region" description="Helical" evidence="1">
    <location>
        <begin position="6"/>
        <end position="25"/>
    </location>
</feature>
<protein>
    <submittedName>
        <fullName evidence="2">Uncharacterized protein</fullName>
    </submittedName>
</protein>
<organism evidence="2 3">
    <name type="scientific">Ulvibacter litoralis</name>
    <dbReference type="NCBI Taxonomy" id="227084"/>
    <lineage>
        <taxon>Bacteria</taxon>
        <taxon>Pseudomonadati</taxon>
        <taxon>Bacteroidota</taxon>
        <taxon>Flavobacteriia</taxon>
        <taxon>Flavobacteriales</taxon>
        <taxon>Flavobacteriaceae</taxon>
        <taxon>Ulvibacter</taxon>
    </lineage>
</organism>
<dbReference type="RefSeq" id="WP_175445393.1">
    <property type="nucleotide sequence ID" value="NZ_FNBA01000001.1"/>
</dbReference>
<keyword evidence="1" id="KW-0812">Transmembrane</keyword>
<keyword evidence="1" id="KW-0472">Membrane</keyword>
<keyword evidence="3" id="KW-1185">Reference proteome</keyword>
<gene>
    <name evidence="2" type="ORF">SAMN05421855_101228</name>
</gene>
<evidence type="ECO:0000313" key="3">
    <source>
        <dbReference type="Proteomes" id="UP000199321"/>
    </source>
</evidence>
<dbReference type="EMBL" id="FNBA01000001">
    <property type="protein sequence ID" value="SDE35301.1"/>
    <property type="molecule type" value="Genomic_DNA"/>
</dbReference>
<proteinExistence type="predicted"/>
<dbReference type="Proteomes" id="UP000199321">
    <property type="component" value="Unassembled WGS sequence"/>
</dbReference>
<accession>A0A1G7C7J5</accession>
<evidence type="ECO:0000313" key="2">
    <source>
        <dbReference type="EMBL" id="SDE35301.1"/>
    </source>
</evidence>
<dbReference type="STRING" id="227084.SAMN05421855_101228"/>